<name>A0A9P5SAP3_9FUNG</name>
<evidence type="ECO:0000313" key="3">
    <source>
        <dbReference type="Proteomes" id="UP000696485"/>
    </source>
</evidence>
<accession>A0A9P5SAP3</accession>
<dbReference type="AlphaFoldDB" id="A0A9P5SAP3"/>
<dbReference type="Proteomes" id="UP000696485">
    <property type="component" value="Unassembled WGS sequence"/>
</dbReference>
<feature type="region of interest" description="Disordered" evidence="1">
    <location>
        <begin position="58"/>
        <end position="90"/>
    </location>
</feature>
<sequence>MDPETEDVCDKGSGTETDPETEDELSTLAIDIGAGDGDQLSMVARSIADALEQLKELVPGDEAIDDDDDQSSSSSLSQHEGHMPSNSLKTLDMNLEKAKEHQCQESSGLVKTYIFVDAYIK</sequence>
<proteinExistence type="predicted"/>
<evidence type="ECO:0000313" key="2">
    <source>
        <dbReference type="EMBL" id="KAF9312000.1"/>
    </source>
</evidence>
<gene>
    <name evidence="2" type="ORF">BG006_004451</name>
</gene>
<keyword evidence="3" id="KW-1185">Reference proteome</keyword>
<dbReference type="EMBL" id="JAAAUY010002462">
    <property type="protein sequence ID" value="KAF9312000.1"/>
    <property type="molecule type" value="Genomic_DNA"/>
</dbReference>
<evidence type="ECO:0000256" key="1">
    <source>
        <dbReference type="SAM" id="MobiDB-lite"/>
    </source>
</evidence>
<feature type="non-terminal residue" evidence="2">
    <location>
        <position position="1"/>
    </location>
</feature>
<comment type="caution">
    <text evidence="2">The sequence shown here is derived from an EMBL/GenBank/DDBJ whole genome shotgun (WGS) entry which is preliminary data.</text>
</comment>
<organism evidence="2 3">
    <name type="scientific">Podila minutissima</name>
    <dbReference type="NCBI Taxonomy" id="64525"/>
    <lineage>
        <taxon>Eukaryota</taxon>
        <taxon>Fungi</taxon>
        <taxon>Fungi incertae sedis</taxon>
        <taxon>Mucoromycota</taxon>
        <taxon>Mortierellomycotina</taxon>
        <taxon>Mortierellomycetes</taxon>
        <taxon>Mortierellales</taxon>
        <taxon>Mortierellaceae</taxon>
        <taxon>Podila</taxon>
    </lineage>
</organism>
<feature type="region of interest" description="Disordered" evidence="1">
    <location>
        <begin position="1"/>
        <end position="23"/>
    </location>
</feature>
<protein>
    <submittedName>
        <fullName evidence="2">Uncharacterized protein</fullName>
    </submittedName>
</protein>
<reference evidence="2" key="1">
    <citation type="journal article" date="2020" name="Fungal Divers.">
        <title>Resolving the Mortierellaceae phylogeny through synthesis of multi-gene phylogenetics and phylogenomics.</title>
        <authorList>
            <person name="Vandepol N."/>
            <person name="Liber J."/>
            <person name="Desiro A."/>
            <person name="Na H."/>
            <person name="Kennedy M."/>
            <person name="Barry K."/>
            <person name="Grigoriev I.V."/>
            <person name="Miller A.N."/>
            <person name="O'Donnell K."/>
            <person name="Stajich J.E."/>
            <person name="Bonito G."/>
        </authorList>
    </citation>
    <scope>NUCLEOTIDE SEQUENCE</scope>
    <source>
        <strain evidence="2">NVP1</strain>
    </source>
</reference>